<dbReference type="EnsemblPlants" id="LPERR08G07990.1">
    <property type="protein sequence ID" value="LPERR08G07990.1"/>
    <property type="gene ID" value="LPERR08G07990"/>
</dbReference>
<reference evidence="2" key="3">
    <citation type="submission" date="2015-04" db="UniProtKB">
        <authorList>
            <consortium name="EnsemblPlants"/>
        </authorList>
    </citation>
    <scope>IDENTIFICATION</scope>
</reference>
<evidence type="ECO:0000256" key="1">
    <source>
        <dbReference type="SAM" id="MobiDB-lite"/>
    </source>
</evidence>
<sequence length="109" mass="12208">MTTRLASAIAKVDDEPSADAEPRARVASPPRTNRTPEHGTMTKTLTRSWSRVVLDELNREPELLSPMDEPNLGPACFTGRYDDRRVHRRQAGVPRPGCRSGELPLSFPW</sequence>
<reference evidence="3" key="2">
    <citation type="submission" date="2013-12" db="EMBL/GenBank/DDBJ databases">
        <authorList>
            <person name="Yu Y."/>
            <person name="Lee S."/>
            <person name="de Baynast K."/>
            <person name="Wissotski M."/>
            <person name="Liu L."/>
            <person name="Talag J."/>
            <person name="Goicoechea J."/>
            <person name="Angelova A."/>
            <person name="Jetty R."/>
            <person name="Kudrna D."/>
            <person name="Golser W."/>
            <person name="Rivera L."/>
            <person name="Zhang J."/>
            <person name="Wing R."/>
        </authorList>
    </citation>
    <scope>NUCLEOTIDE SEQUENCE</scope>
</reference>
<reference evidence="2 3" key="1">
    <citation type="submission" date="2012-08" db="EMBL/GenBank/DDBJ databases">
        <title>Oryza genome evolution.</title>
        <authorList>
            <person name="Wing R.A."/>
        </authorList>
    </citation>
    <scope>NUCLEOTIDE SEQUENCE</scope>
</reference>
<dbReference type="Gramene" id="LPERR08G07990.1">
    <property type="protein sequence ID" value="LPERR08G07990.1"/>
    <property type="gene ID" value="LPERR08G07990"/>
</dbReference>
<name>A0A0D9X6A1_9ORYZ</name>
<organism evidence="2 3">
    <name type="scientific">Leersia perrieri</name>
    <dbReference type="NCBI Taxonomy" id="77586"/>
    <lineage>
        <taxon>Eukaryota</taxon>
        <taxon>Viridiplantae</taxon>
        <taxon>Streptophyta</taxon>
        <taxon>Embryophyta</taxon>
        <taxon>Tracheophyta</taxon>
        <taxon>Spermatophyta</taxon>
        <taxon>Magnoliopsida</taxon>
        <taxon>Liliopsida</taxon>
        <taxon>Poales</taxon>
        <taxon>Poaceae</taxon>
        <taxon>BOP clade</taxon>
        <taxon>Oryzoideae</taxon>
        <taxon>Oryzeae</taxon>
        <taxon>Oryzinae</taxon>
        <taxon>Leersia</taxon>
    </lineage>
</organism>
<keyword evidence="3" id="KW-1185">Reference proteome</keyword>
<feature type="region of interest" description="Disordered" evidence="1">
    <location>
        <begin position="90"/>
        <end position="109"/>
    </location>
</feature>
<dbReference type="HOGENOM" id="CLU_2187722_0_0_1"/>
<dbReference type="AlphaFoldDB" id="A0A0D9X6A1"/>
<protein>
    <submittedName>
        <fullName evidence="2">Uncharacterized protein</fullName>
    </submittedName>
</protein>
<evidence type="ECO:0000313" key="3">
    <source>
        <dbReference type="Proteomes" id="UP000032180"/>
    </source>
</evidence>
<dbReference type="Proteomes" id="UP000032180">
    <property type="component" value="Chromosome 8"/>
</dbReference>
<accession>A0A0D9X6A1</accession>
<evidence type="ECO:0000313" key="2">
    <source>
        <dbReference type="EnsemblPlants" id="LPERR08G07990.1"/>
    </source>
</evidence>
<proteinExistence type="predicted"/>
<feature type="region of interest" description="Disordered" evidence="1">
    <location>
        <begin position="1"/>
        <end position="42"/>
    </location>
</feature>